<dbReference type="PROSITE" id="PS00885">
    <property type="entry name" value="EPSP_SYNTHASE_2"/>
    <property type="match status" value="1"/>
</dbReference>
<dbReference type="Pfam" id="PF00275">
    <property type="entry name" value="EPSP_synthase"/>
    <property type="match status" value="1"/>
</dbReference>
<feature type="binding site" evidence="9">
    <location>
        <position position="23"/>
    </location>
    <ligand>
        <name>3-phosphoshikimate</name>
        <dbReference type="ChEBI" id="CHEBI:145989"/>
    </ligand>
</feature>
<feature type="binding site" evidence="9">
    <location>
        <position position="168"/>
    </location>
    <ligand>
        <name>3-phosphoshikimate</name>
        <dbReference type="ChEBI" id="CHEBI:145989"/>
    </ligand>
</feature>
<feature type="binding site" evidence="9">
    <location>
        <position position="166"/>
    </location>
    <ligand>
        <name>3-phosphoshikimate</name>
        <dbReference type="ChEBI" id="CHEBI:145989"/>
    </ligand>
</feature>
<dbReference type="InterPro" id="IPR001986">
    <property type="entry name" value="Enolpyruvate_Tfrase_dom"/>
</dbReference>
<dbReference type="PANTHER" id="PTHR21090:SF5">
    <property type="entry name" value="PENTAFUNCTIONAL AROM POLYPEPTIDE"/>
    <property type="match status" value="1"/>
</dbReference>
<dbReference type="GO" id="GO:0003866">
    <property type="term" value="F:3-phosphoshikimate 1-carboxyvinyltransferase activity"/>
    <property type="evidence" value="ECO:0007669"/>
    <property type="project" value="UniProtKB-UniRule"/>
</dbReference>
<comment type="caution">
    <text evidence="9">Lacks conserved residue(s) required for the propagation of feature annotation.</text>
</comment>
<feature type="binding site" evidence="9">
    <location>
        <position position="349"/>
    </location>
    <ligand>
        <name>phosphoenolpyruvate</name>
        <dbReference type="ChEBI" id="CHEBI:58702"/>
    </ligand>
</feature>
<feature type="binding site" evidence="9">
    <location>
        <position position="345"/>
    </location>
    <ligand>
        <name>3-phosphoshikimate</name>
        <dbReference type="ChEBI" id="CHEBI:145989"/>
    </ligand>
</feature>
<dbReference type="SUPFAM" id="SSF55205">
    <property type="entry name" value="EPT/RTPC-like"/>
    <property type="match status" value="1"/>
</dbReference>
<dbReference type="Gene3D" id="3.65.10.10">
    <property type="entry name" value="Enolpyruvate transferase domain"/>
    <property type="match status" value="2"/>
</dbReference>
<dbReference type="FunFam" id="3.65.10.10:FF:000006">
    <property type="entry name" value="3-phosphoshikimate 1-carboxyvinyltransferase"/>
    <property type="match status" value="1"/>
</dbReference>
<dbReference type="InterPro" id="IPR023193">
    <property type="entry name" value="EPSP_synthase_CS"/>
</dbReference>
<dbReference type="InterPro" id="IPR013792">
    <property type="entry name" value="RNA3'P_cycl/enolpyr_Trfase_a/b"/>
</dbReference>
<dbReference type="HAMAP" id="MF_00210">
    <property type="entry name" value="EPSP_synth"/>
    <property type="match status" value="1"/>
</dbReference>
<dbReference type="OrthoDB" id="9809920at2"/>
<keyword evidence="7 9" id="KW-0057">Aromatic amino acid biosynthesis</keyword>
<evidence type="ECO:0000256" key="4">
    <source>
        <dbReference type="ARBA" id="ARBA00022490"/>
    </source>
</evidence>
<dbReference type="NCBIfam" id="TIGR01356">
    <property type="entry name" value="aroA"/>
    <property type="match status" value="1"/>
</dbReference>
<gene>
    <name evidence="9" type="primary">aroA</name>
    <name evidence="11" type="ORF">BXY53_2413</name>
</gene>
<proteinExistence type="inferred from homology"/>
<protein>
    <recommendedName>
        <fullName evidence="9">3-phosphoshikimate 1-carboxyvinyltransferase</fullName>
        <ecNumber evidence="9">2.5.1.19</ecNumber>
    </recommendedName>
    <alternativeName>
        <fullName evidence="9">5-enolpyruvylshikimate-3-phosphate synthase</fullName>
        <shortName evidence="9">EPSP synthase</shortName>
        <shortName evidence="9">EPSPS</shortName>
    </alternativeName>
</protein>
<evidence type="ECO:0000256" key="5">
    <source>
        <dbReference type="ARBA" id="ARBA00022605"/>
    </source>
</evidence>
<feature type="binding site" evidence="9">
    <location>
        <position position="23"/>
    </location>
    <ligand>
        <name>phosphoenolpyruvate</name>
        <dbReference type="ChEBI" id="CHEBI:58702"/>
    </ligand>
</feature>
<keyword evidence="5 9" id="KW-0028">Amino-acid biosynthesis</keyword>
<feature type="binding site" evidence="9">
    <location>
        <position position="95"/>
    </location>
    <ligand>
        <name>phosphoenolpyruvate</name>
        <dbReference type="ChEBI" id="CHEBI:58702"/>
    </ligand>
</feature>
<reference evidence="11 12" key="1">
    <citation type="submission" date="2018-08" db="EMBL/GenBank/DDBJ databases">
        <title>Genomic Encyclopedia of Archaeal and Bacterial Type Strains, Phase II (KMG-II): from individual species to whole genera.</title>
        <authorList>
            <person name="Goeker M."/>
        </authorList>
    </citation>
    <scope>NUCLEOTIDE SEQUENCE [LARGE SCALE GENOMIC DNA]</scope>
    <source>
        <strain evidence="11 12">DSM 5002</strain>
    </source>
</reference>
<feature type="binding site" evidence="9">
    <location>
        <position position="28"/>
    </location>
    <ligand>
        <name>3-phosphoshikimate</name>
        <dbReference type="ChEBI" id="CHEBI:145989"/>
    </ligand>
</feature>
<evidence type="ECO:0000313" key="11">
    <source>
        <dbReference type="EMBL" id="RIA47336.1"/>
    </source>
</evidence>
<comment type="subcellular location">
    <subcellularLocation>
        <location evidence="9">Cytoplasm</location>
    </subcellularLocation>
</comment>
<dbReference type="AlphaFoldDB" id="A0A397PCW0"/>
<evidence type="ECO:0000256" key="8">
    <source>
        <dbReference type="ARBA" id="ARBA00044633"/>
    </source>
</evidence>
<comment type="pathway">
    <text evidence="2 9">Metabolic intermediate biosynthesis; chorismate biosynthesis; chorismate from D-erythrose 4-phosphate and phosphoenolpyruvate: step 6/7.</text>
</comment>
<comment type="subunit">
    <text evidence="9">Monomer.</text>
</comment>
<feature type="binding site" evidence="9">
    <location>
        <position position="168"/>
    </location>
    <ligand>
        <name>phosphoenolpyruvate</name>
        <dbReference type="ChEBI" id="CHEBI:58702"/>
    </ligand>
</feature>
<feature type="domain" description="Enolpyruvate transferase" evidence="10">
    <location>
        <begin position="8"/>
        <end position="427"/>
    </location>
</feature>
<feature type="binding site" evidence="9">
    <location>
        <position position="24"/>
    </location>
    <ligand>
        <name>3-phosphoshikimate</name>
        <dbReference type="ChEBI" id="CHEBI:145989"/>
    </ligand>
</feature>
<dbReference type="InterPro" id="IPR036968">
    <property type="entry name" value="Enolpyruvate_Tfrase_sf"/>
</dbReference>
<keyword evidence="4 9" id="KW-0963">Cytoplasm</keyword>
<comment type="caution">
    <text evidence="11">The sequence shown here is derived from an EMBL/GenBank/DDBJ whole genome shotgun (WGS) entry which is preliminary data.</text>
</comment>
<evidence type="ECO:0000259" key="10">
    <source>
        <dbReference type="Pfam" id="PF00275"/>
    </source>
</evidence>
<organism evidence="11 12">
    <name type="scientific">Dichotomicrobium thermohalophilum</name>
    <dbReference type="NCBI Taxonomy" id="933063"/>
    <lineage>
        <taxon>Bacteria</taxon>
        <taxon>Pseudomonadati</taxon>
        <taxon>Pseudomonadota</taxon>
        <taxon>Alphaproteobacteria</taxon>
        <taxon>Hyphomicrobiales</taxon>
        <taxon>Hyphomicrobiaceae</taxon>
        <taxon>Dichotomicrobium</taxon>
    </lineage>
</organism>
<dbReference type="GO" id="GO:0009423">
    <property type="term" value="P:chorismate biosynthetic process"/>
    <property type="evidence" value="ECO:0007669"/>
    <property type="project" value="UniProtKB-UniRule"/>
</dbReference>
<dbReference type="InterPro" id="IPR006264">
    <property type="entry name" value="EPSP_synthase"/>
</dbReference>
<evidence type="ECO:0000256" key="3">
    <source>
        <dbReference type="ARBA" id="ARBA00009948"/>
    </source>
</evidence>
<keyword evidence="12" id="KW-1185">Reference proteome</keyword>
<comment type="similarity">
    <text evidence="3 9">Belongs to the EPSP synthase family.</text>
</comment>
<name>A0A397PCW0_9HYPH</name>
<feature type="active site" description="Proton acceptor" evidence="9">
    <location>
        <position position="318"/>
    </location>
</feature>
<evidence type="ECO:0000256" key="9">
    <source>
        <dbReference type="HAMAP-Rule" id="MF_00210"/>
    </source>
</evidence>
<dbReference type="Proteomes" id="UP000266273">
    <property type="component" value="Unassembled WGS sequence"/>
</dbReference>
<dbReference type="UniPathway" id="UPA00053">
    <property type="reaction ID" value="UER00089"/>
</dbReference>
<evidence type="ECO:0000256" key="2">
    <source>
        <dbReference type="ARBA" id="ARBA00004811"/>
    </source>
</evidence>
<dbReference type="CDD" id="cd01556">
    <property type="entry name" value="EPSP_synthase"/>
    <property type="match status" value="1"/>
</dbReference>
<sequence>MPRPLIARKSTALSGALRVPGDKSISHRALIFGALSIGETHISGLLESADVLATAHALQQMGVQMTREDGNWRVVGVGCGGLAPPEGPLDFGNAGTGVRLMMGVIAGHDFAAELIGDESLQRRPMGRVLDPLKQMGAEVHGGDRLPLTLVGSGDLAPITYRLPVASAQVKSAILLAGLMTPGETTVIEPEATRDHTETMMRHFGAEVRIEQVTAERSITVTGEAVLHGRDVEVPGDPSSAAFPTAAALICPGSDVTIENVLVNPTRTGLYDTLAEMGADLRFENERRSGGEKVADLRVRAGKLKAVRVPPERAPRMIDEYPVLAVVAATAEGETRMEGLAELRVKESDRLAATIAGLTACGVTAWAEGDTLVVRGAERIPGGGTVETHMDHRIAMAFAVLGLVAEQPVRIDDTAMIDTSFPGFAERMRAIGADFDDSGGSE</sequence>
<dbReference type="RefSeq" id="WP_119062223.1">
    <property type="nucleotide sequence ID" value="NZ_QXDF01000003.1"/>
</dbReference>
<keyword evidence="6 9" id="KW-0808">Transferase</keyword>
<evidence type="ECO:0000256" key="7">
    <source>
        <dbReference type="ARBA" id="ARBA00023141"/>
    </source>
</evidence>
<dbReference type="GO" id="GO:0009073">
    <property type="term" value="P:aromatic amino acid family biosynthetic process"/>
    <property type="evidence" value="ECO:0007669"/>
    <property type="project" value="UniProtKB-KW"/>
</dbReference>
<dbReference type="PIRSF" id="PIRSF000505">
    <property type="entry name" value="EPSPS"/>
    <property type="match status" value="1"/>
</dbReference>
<feature type="binding site" evidence="9">
    <location>
        <position position="123"/>
    </location>
    <ligand>
        <name>phosphoenolpyruvate</name>
        <dbReference type="ChEBI" id="CHEBI:58702"/>
    </ligand>
</feature>
<dbReference type="GO" id="GO:0005737">
    <property type="term" value="C:cytoplasm"/>
    <property type="evidence" value="ECO:0007669"/>
    <property type="project" value="UniProtKB-SubCell"/>
</dbReference>
<evidence type="ECO:0000256" key="1">
    <source>
        <dbReference type="ARBA" id="ARBA00002174"/>
    </source>
</evidence>
<dbReference type="PROSITE" id="PS00104">
    <property type="entry name" value="EPSP_SYNTHASE_1"/>
    <property type="match status" value="1"/>
</dbReference>
<dbReference type="GO" id="GO:0008652">
    <property type="term" value="P:amino acid biosynthetic process"/>
    <property type="evidence" value="ECO:0007669"/>
    <property type="project" value="UniProtKB-KW"/>
</dbReference>
<comment type="catalytic activity">
    <reaction evidence="8">
        <text>3-phosphoshikimate + phosphoenolpyruvate = 5-O-(1-carboxyvinyl)-3-phosphoshikimate + phosphate</text>
        <dbReference type="Rhea" id="RHEA:21256"/>
        <dbReference type="ChEBI" id="CHEBI:43474"/>
        <dbReference type="ChEBI" id="CHEBI:57701"/>
        <dbReference type="ChEBI" id="CHEBI:58702"/>
        <dbReference type="ChEBI" id="CHEBI:145989"/>
        <dbReference type="EC" id="2.5.1.19"/>
    </reaction>
    <physiologicalReaction direction="left-to-right" evidence="8">
        <dbReference type="Rhea" id="RHEA:21257"/>
    </physiologicalReaction>
</comment>
<evidence type="ECO:0000256" key="6">
    <source>
        <dbReference type="ARBA" id="ARBA00022679"/>
    </source>
</evidence>
<dbReference type="FunFam" id="3.65.10.10:FF:000005">
    <property type="entry name" value="3-phosphoshikimate 1-carboxyvinyltransferase"/>
    <property type="match status" value="1"/>
</dbReference>
<dbReference type="EMBL" id="QXDF01000003">
    <property type="protein sequence ID" value="RIA47336.1"/>
    <property type="molecule type" value="Genomic_DNA"/>
</dbReference>
<feature type="binding site" evidence="9">
    <location>
        <position position="392"/>
    </location>
    <ligand>
        <name>phosphoenolpyruvate</name>
        <dbReference type="ChEBI" id="CHEBI:58702"/>
    </ligand>
</feature>
<evidence type="ECO:0000313" key="12">
    <source>
        <dbReference type="Proteomes" id="UP000266273"/>
    </source>
</evidence>
<comment type="function">
    <text evidence="1 9">Catalyzes the transfer of the enolpyruvyl moiety of phosphoenolpyruvate (PEP) to the 5-hydroxyl of shikimate-3-phosphate (S3P) to produce enolpyruvyl shikimate-3-phosphate and inorganic phosphate.</text>
</comment>
<feature type="binding site" evidence="9">
    <location>
        <position position="318"/>
    </location>
    <ligand>
        <name>3-phosphoshikimate</name>
        <dbReference type="ChEBI" id="CHEBI:145989"/>
    </ligand>
</feature>
<dbReference type="EC" id="2.5.1.19" evidence="9"/>
<accession>A0A397PCW0</accession>
<dbReference type="PANTHER" id="PTHR21090">
    <property type="entry name" value="AROM/DEHYDROQUINATE SYNTHASE"/>
    <property type="match status" value="1"/>
</dbReference>